<dbReference type="RefSeq" id="WP_279636331.1">
    <property type="nucleotide sequence ID" value="NZ_BMHL01000002.1"/>
</dbReference>
<organism evidence="2 3">
    <name type="scientific">Paraburkholderia caffeinilytica</name>
    <dbReference type="NCBI Taxonomy" id="1761016"/>
    <lineage>
        <taxon>Bacteria</taxon>
        <taxon>Pseudomonadati</taxon>
        <taxon>Pseudomonadota</taxon>
        <taxon>Betaproteobacteria</taxon>
        <taxon>Burkholderiales</taxon>
        <taxon>Burkholderiaceae</taxon>
        <taxon>Paraburkholderia</taxon>
    </lineage>
</organism>
<sequence>MGPLHGVRVVEIAGLGAAPYGAMMLADMGADVVRIDRPDGDQHTPDTSPLLRNRRSIALDLKQPEGVASALALIDKAEVLIEAFRPGVAERLGIGPEICLERNARLVYARMTGWGQQGPLSQRAGHDLNYIGISGLLNQIGPTGGKPAVPLNVIGDFGGGGLLLAYGVTCALLEARVSGLGQVVDAAMLDGAASFLGMFFGYRADGKFIDGVGRNFLGGGAHYYDTYQTQDGKFLSVAPIEPQFYAAFLERLGVDTERFMSAGYPSHTARNIEHDWPELKAELAAIFVTRPRDEWCRVFEGADVCVTPVLSLQEALQHPHNVARETFVEVDGVAQNAPAPRFSRTPAGLPRGPRPAGADVDAIVADWDLDRTLFERASRANHQGTQ</sequence>
<dbReference type="EMBL" id="BMHL01000002">
    <property type="protein sequence ID" value="GGC27014.1"/>
    <property type="molecule type" value="Genomic_DNA"/>
</dbReference>
<dbReference type="Gene3D" id="3.40.50.10540">
    <property type="entry name" value="Crotonobetainyl-coa:carnitine coa-transferase, domain 1"/>
    <property type="match status" value="1"/>
</dbReference>
<dbReference type="Gene3D" id="3.30.1540.10">
    <property type="entry name" value="formyl-coa transferase, domain 3"/>
    <property type="match status" value="1"/>
</dbReference>
<dbReference type="PANTHER" id="PTHR48228">
    <property type="entry name" value="SUCCINYL-COA--D-CITRAMALATE COA-TRANSFERASE"/>
    <property type="match status" value="1"/>
</dbReference>
<feature type="region of interest" description="Disordered" evidence="1">
    <location>
        <begin position="338"/>
        <end position="357"/>
    </location>
</feature>
<protein>
    <submittedName>
        <fullName evidence="2">CoA transferase</fullName>
    </submittedName>
</protein>
<proteinExistence type="predicted"/>
<dbReference type="InterPro" id="IPR023606">
    <property type="entry name" value="CoA-Trfase_III_dom_1_sf"/>
</dbReference>
<dbReference type="InterPro" id="IPR044855">
    <property type="entry name" value="CoA-Trfase_III_dom3_sf"/>
</dbReference>
<dbReference type="Proteomes" id="UP000602004">
    <property type="component" value="Unassembled WGS sequence"/>
</dbReference>
<dbReference type="InterPro" id="IPR050509">
    <property type="entry name" value="CoA-transferase_III"/>
</dbReference>
<keyword evidence="2" id="KW-0808">Transferase</keyword>
<name>A0ABQ1LMX5_9BURK</name>
<accession>A0ABQ1LMX5</accession>
<dbReference type="PANTHER" id="PTHR48228:SF5">
    <property type="entry name" value="ALPHA-METHYLACYL-COA RACEMASE"/>
    <property type="match status" value="1"/>
</dbReference>
<evidence type="ECO:0000313" key="2">
    <source>
        <dbReference type="EMBL" id="GGC27014.1"/>
    </source>
</evidence>
<dbReference type="SUPFAM" id="SSF89796">
    <property type="entry name" value="CoA-transferase family III (CaiB/BaiF)"/>
    <property type="match status" value="1"/>
</dbReference>
<dbReference type="Pfam" id="PF02515">
    <property type="entry name" value="CoA_transf_3"/>
    <property type="match status" value="1"/>
</dbReference>
<reference evidence="3" key="1">
    <citation type="journal article" date="2019" name="Int. J. Syst. Evol. Microbiol.">
        <title>The Global Catalogue of Microorganisms (GCM) 10K type strain sequencing project: providing services to taxonomists for standard genome sequencing and annotation.</title>
        <authorList>
            <consortium name="The Broad Institute Genomics Platform"/>
            <consortium name="The Broad Institute Genome Sequencing Center for Infectious Disease"/>
            <person name="Wu L."/>
            <person name="Ma J."/>
        </authorList>
    </citation>
    <scope>NUCLEOTIDE SEQUENCE [LARGE SCALE GENOMIC DNA]</scope>
    <source>
        <strain evidence="3">CGMCC 1.15103</strain>
    </source>
</reference>
<evidence type="ECO:0000313" key="3">
    <source>
        <dbReference type="Proteomes" id="UP000602004"/>
    </source>
</evidence>
<comment type="caution">
    <text evidence="2">The sequence shown here is derived from an EMBL/GenBank/DDBJ whole genome shotgun (WGS) entry which is preliminary data.</text>
</comment>
<keyword evidence="3" id="KW-1185">Reference proteome</keyword>
<evidence type="ECO:0000256" key="1">
    <source>
        <dbReference type="SAM" id="MobiDB-lite"/>
    </source>
</evidence>
<dbReference type="InterPro" id="IPR003673">
    <property type="entry name" value="CoA-Trfase_fam_III"/>
</dbReference>
<feature type="compositionally biased region" description="Low complexity" evidence="1">
    <location>
        <begin position="344"/>
        <end position="357"/>
    </location>
</feature>
<gene>
    <name evidence="2" type="primary">mcr</name>
    <name evidence="2" type="ORF">GCM10011400_11760</name>
</gene>
<dbReference type="GO" id="GO:0016740">
    <property type="term" value="F:transferase activity"/>
    <property type="evidence" value="ECO:0007669"/>
    <property type="project" value="UniProtKB-KW"/>
</dbReference>